<evidence type="ECO:0000313" key="4">
    <source>
        <dbReference type="Proteomes" id="UP000193467"/>
    </source>
</evidence>
<proteinExistence type="predicted"/>
<dbReference type="PANTHER" id="PTHR37019">
    <property type="entry name" value="CHROMOSOME 1, WHOLE GENOME SHOTGUN SEQUENCE"/>
    <property type="match status" value="1"/>
</dbReference>
<feature type="transmembrane region" description="Helical" evidence="1">
    <location>
        <begin position="126"/>
        <end position="150"/>
    </location>
</feature>
<dbReference type="EMBL" id="MCGR01000060">
    <property type="protein sequence ID" value="ORY67952.1"/>
    <property type="molecule type" value="Genomic_DNA"/>
</dbReference>
<dbReference type="STRING" id="106004.A0A1Y2E8U5"/>
<feature type="transmembrane region" description="Helical" evidence="1">
    <location>
        <begin position="162"/>
        <end position="183"/>
    </location>
</feature>
<sequence length="199" mass="21880">MLPLEVAQCAHQKSAELQATRSPSRPLTSALIHSADIFPQPYHIFFGFVEPALTIGGAVYASFAPLPYHQELVPTIVAARPLLVHPASLMAVRQLGSCFLLFALFATLFFNRVYKVLKPHPTLLEPVIYSYLLCLGIADWTFTLATIYSLGIEASFKPFTHWNTLVFGNIGITLVLFAVRAMWFAGIGRATTVVKGKTA</sequence>
<feature type="transmembrane region" description="Helical" evidence="1">
    <location>
        <begin position="95"/>
        <end position="114"/>
    </location>
</feature>
<dbReference type="InParanoid" id="A0A1Y2E8U5"/>
<keyword evidence="1" id="KW-0812">Transmembrane</keyword>
<accession>A0A1Y2E8U5</accession>
<evidence type="ECO:0000313" key="3">
    <source>
        <dbReference type="EMBL" id="ORY67952.1"/>
    </source>
</evidence>
<dbReference type="InterPro" id="IPR056121">
    <property type="entry name" value="DUF7704"/>
</dbReference>
<evidence type="ECO:0000259" key="2">
    <source>
        <dbReference type="Pfam" id="PF24803"/>
    </source>
</evidence>
<gene>
    <name evidence="3" type="ORF">BCR35DRAFT_308325</name>
</gene>
<keyword evidence="1" id="KW-1133">Transmembrane helix</keyword>
<dbReference type="Proteomes" id="UP000193467">
    <property type="component" value="Unassembled WGS sequence"/>
</dbReference>
<name>A0A1Y2E8U5_9BASI</name>
<dbReference type="OrthoDB" id="2937326at2759"/>
<comment type="caution">
    <text evidence="3">The sequence shown here is derived from an EMBL/GenBank/DDBJ whole genome shotgun (WGS) entry which is preliminary data.</text>
</comment>
<keyword evidence="1" id="KW-0472">Membrane</keyword>
<protein>
    <recommendedName>
        <fullName evidence="2">DUF7704 domain-containing protein</fullName>
    </recommendedName>
</protein>
<evidence type="ECO:0000256" key="1">
    <source>
        <dbReference type="SAM" id="Phobius"/>
    </source>
</evidence>
<dbReference type="PANTHER" id="PTHR37019:SF2">
    <property type="entry name" value="EXPERA DOMAIN-CONTAINING PROTEIN"/>
    <property type="match status" value="1"/>
</dbReference>
<keyword evidence="4" id="KW-1185">Reference proteome</keyword>
<dbReference type="Pfam" id="PF24803">
    <property type="entry name" value="DUF7704"/>
    <property type="match status" value="1"/>
</dbReference>
<dbReference type="AlphaFoldDB" id="A0A1Y2E8U5"/>
<feature type="domain" description="DUF7704" evidence="2">
    <location>
        <begin position="37"/>
        <end position="187"/>
    </location>
</feature>
<reference evidence="3 4" key="1">
    <citation type="submission" date="2016-07" db="EMBL/GenBank/DDBJ databases">
        <title>Pervasive Adenine N6-methylation of Active Genes in Fungi.</title>
        <authorList>
            <consortium name="DOE Joint Genome Institute"/>
            <person name="Mondo S.J."/>
            <person name="Dannebaum R.O."/>
            <person name="Kuo R.C."/>
            <person name="Labutti K."/>
            <person name="Haridas S."/>
            <person name="Kuo A."/>
            <person name="Salamov A."/>
            <person name="Ahrendt S.R."/>
            <person name="Lipzen A."/>
            <person name="Sullivan W."/>
            <person name="Andreopoulos W.B."/>
            <person name="Clum A."/>
            <person name="Lindquist E."/>
            <person name="Daum C."/>
            <person name="Ramamoorthy G.K."/>
            <person name="Gryganskyi A."/>
            <person name="Culley D."/>
            <person name="Magnuson J.K."/>
            <person name="James T.Y."/>
            <person name="O'Malley M.A."/>
            <person name="Stajich J.E."/>
            <person name="Spatafora J.W."/>
            <person name="Visel A."/>
            <person name="Grigoriev I.V."/>
        </authorList>
    </citation>
    <scope>NUCLEOTIDE SEQUENCE [LARGE SCALE GENOMIC DNA]</scope>
    <source>
        <strain evidence="3 4">62-1032</strain>
    </source>
</reference>
<organism evidence="3 4">
    <name type="scientific">Leucosporidium creatinivorum</name>
    <dbReference type="NCBI Taxonomy" id="106004"/>
    <lineage>
        <taxon>Eukaryota</taxon>
        <taxon>Fungi</taxon>
        <taxon>Dikarya</taxon>
        <taxon>Basidiomycota</taxon>
        <taxon>Pucciniomycotina</taxon>
        <taxon>Microbotryomycetes</taxon>
        <taxon>Leucosporidiales</taxon>
        <taxon>Leucosporidium</taxon>
    </lineage>
</organism>